<reference evidence="4 5" key="1">
    <citation type="journal article" date="2021" name="BMC Genomics">
        <title>Telomere-to-telomere genome assembly of asparaginase-producing Trichoderma simmonsii.</title>
        <authorList>
            <person name="Chung D."/>
            <person name="Kwon Y.M."/>
            <person name="Yang Y."/>
        </authorList>
    </citation>
    <scope>NUCLEOTIDE SEQUENCE [LARGE SCALE GENOMIC DNA]</scope>
    <source>
        <strain evidence="4 5">GH-Sj1</strain>
    </source>
</reference>
<dbReference type="AlphaFoldDB" id="A0A8G0LRB1"/>
<keyword evidence="2" id="KW-0509">mRNA transport</keyword>
<dbReference type="EMBL" id="CP075870">
    <property type="protein sequence ID" value="QYT06049.1"/>
    <property type="molecule type" value="Genomic_DNA"/>
</dbReference>
<feature type="region of interest" description="Disordered" evidence="3">
    <location>
        <begin position="28"/>
        <end position="70"/>
    </location>
</feature>
<keyword evidence="2" id="KW-0653">Protein transport</keyword>
<gene>
    <name evidence="4" type="ORF">H0G86_012914</name>
</gene>
<feature type="region of interest" description="Disordered" evidence="3">
    <location>
        <begin position="492"/>
        <end position="514"/>
    </location>
</feature>
<keyword evidence="2" id="KW-0813">Transport</keyword>
<evidence type="ECO:0000313" key="5">
    <source>
        <dbReference type="Proteomes" id="UP000826661"/>
    </source>
</evidence>
<accession>A0A8G0LRB1</accession>
<keyword evidence="5" id="KW-1185">Reference proteome</keyword>
<dbReference type="Pfam" id="PF13634">
    <property type="entry name" value="Nucleoporin_FG"/>
    <property type="match status" value="1"/>
</dbReference>
<feature type="compositionally biased region" description="Low complexity" evidence="3">
    <location>
        <begin position="328"/>
        <end position="374"/>
    </location>
</feature>
<feature type="region of interest" description="Disordered" evidence="3">
    <location>
        <begin position="306"/>
        <end position="374"/>
    </location>
</feature>
<feature type="compositionally biased region" description="Basic and acidic residues" evidence="3">
    <location>
        <begin position="35"/>
        <end position="70"/>
    </location>
</feature>
<evidence type="ECO:0000256" key="1">
    <source>
        <dbReference type="ARBA" id="ARBA00004567"/>
    </source>
</evidence>
<dbReference type="InterPro" id="IPR025574">
    <property type="entry name" value="Nucleoporin_FG_rpt"/>
</dbReference>
<evidence type="ECO:0000256" key="3">
    <source>
        <dbReference type="SAM" id="MobiDB-lite"/>
    </source>
</evidence>
<protein>
    <recommendedName>
        <fullName evidence="6">BTB domain-containing protein</fullName>
    </recommendedName>
</protein>
<dbReference type="GO" id="GO:0005643">
    <property type="term" value="C:nuclear pore"/>
    <property type="evidence" value="ECO:0007669"/>
    <property type="project" value="UniProtKB-SubCell"/>
</dbReference>
<proteinExistence type="predicted"/>
<comment type="subcellular location">
    <subcellularLocation>
        <location evidence="1">Nucleus</location>
        <location evidence="1">Nuclear pore complex</location>
    </subcellularLocation>
</comment>
<evidence type="ECO:0000313" key="4">
    <source>
        <dbReference type="EMBL" id="QYT06049.1"/>
    </source>
</evidence>
<evidence type="ECO:0008006" key="6">
    <source>
        <dbReference type="Google" id="ProtNLM"/>
    </source>
</evidence>
<keyword evidence="2" id="KW-0811">Translocation</keyword>
<sequence>MDIYEIDPSGDTLLILTNVNAPFAVLASSGPQAKQKADSTPDDKTAGKAPDADSKPKEEGSKPKDADRKPTVHMRVSWKHLTFASKYFQNMAATAWKEPKEATPEFPYSYVIAANGWDEKALLLLMNIIHGQTSKVPRYIDLELLAKIAVMVDYYQCHEAVAFYSQTWLSSIFIVIPRKGERDYMMRLVVCLVFSEVFNFQLLTKTIIWGATGPIDSLGLPIQQKIIDALNKSREDAIETVVAEFFEVRRRLCEDQAHSFECSSIHLGALLKAMSKMGVMDHTSVSPWPGHSLLSLEQAIRDIKEPTWKSNCPESSTPPKESTEESTKTTTKSSNDSDGAPSTNTKSPPAPAATAPRSGFGATSSGGLFGSGTSAPTGGFGTNASSGGLFGNTTNTVPTGGLFGSGNTAPTGGSGFQFGKKANAASTEGSGLFGNKATPAPTGGSGLFGNVPPAPTGGLFGNGTTAPSGGFGTNASSGGLFGKPISSFPTGGLFGKPASSDAEDKAESPPPRCSLAARTSPIIEELFKTVNGLQLGDYVKKD</sequence>
<dbReference type="Proteomes" id="UP000826661">
    <property type="component" value="Chromosome VII"/>
</dbReference>
<keyword evidence="2" id="KW-0539">Nucleus</keyword>
<evidence type="ECO:0000256" key="2">
    <source>
        <dbReference type="ARBA" id="ARBA00023132"/>
    </source>
</evidence>
<name>A0A8G0LRB1_9HYPO</name>
<organism evidence="4 5">
    <name type="scientific">Trichoderma simmonsii</name>
    <dbReference type="NCBI Taxonomy" id="1491479"/>
    <lineage>
        <taxon>Eukaryota</taxon>
        <taxon>Fungi</taxon>
        <taxon>Dikarya</taxon>
        <taxon>Ascomycota</taxon>
        <taxon>Pezizomycotina</taxon>
        <taxon>Sordariomycetes</taxon>
        <taxon>Hypocreomycetidae</taxon>
        <taxon>Hypocreales</taxon>
        <taxon>Hypocreaceae</taxon>
        <taxon>Trichoderma</taxon>
    </lineage>
</organism>
<keyword evidence="2" id="KW-0906">Nuclear pore complex</keyword>